<proteinExistence type="predicted"/>
<evidence type="ECO:0000313" key="2">
    <source>
        <dbReference type="EMBL" id="TKT04286.1"/>
    </source>
</evidence>
<name>A0A4U5WU69_STRLS</name>
<protein>
    <submittedName>
        <fullName evidence="2">Uncharacterized protein</fullName>
    </submittedName>
</protein>
<dbReference type="EMBL" id="SZNQ01000001">
    <property type="protein sequence ID" value="TKT04286.1"/>
    <property type="molecule type" value="Genomic_DNA"/>
</dbReference>
<comment type="caution">
    <text evidence="2">The sequence shown here is derived from an EMBL/GenBank/DDBJ whole genome shotgun (WGS) entry which is preliminary data.</text>
</comment>
<reference evidence="2 3" key="1">
    <citation type="submission" date="2019-04" db="EMBL/GenBank/DDBJ databases">
        <title>Streptomyces lasaliensis sp. nov., an Actinomycete isolated from soil which produces the polyether antibiotic lasalocid.</title>
        <authorList>
            <person name="Erwin G."/>
            <person name="Haber C."/>
        </authorList>
    </citation>
    <scope>NUCLEOTIDE SEQUENCE [LARGE SCALE GENOMIC DNA]</scope>
    <source>
        <strain evidence="2 3">X-537</strain>
    </source>
</reference>
<dbReference type="Proteomes" id="UP000305929">
    <property type="component" value="Unassembled WGS sequence"/>
</dbReference>
<dbReference type="AlphaFoldDB" id="A0A4U5WU69"/>
<keyword evidence="3" id="KW-1185">Reference proteome</keyword>
<feature type="region of interest" description="Disordered" evidence="1">
    <location>
        <begin position="1"/>
        <end position="27"/>
    </location>
</feature>
<organism evidence="2 3">
    <name type="scientific">Streptomyces lasalocidi</name>
    <name type="common">Streptomyces lasaliensis</name>
    <dbReference type="NCBI Taxonomy" id="324833"/>
    <lineage>
        <taxon>Bacteria</taxon>
        <taxon>Bacillati</taxon>
        <taxon>Actinomycetota</taxon>
        <taxon>Actinomycetes</taxon>
        <taxon>Kitasatosporales</taxon>
        <taxon>Streptomycetaceae</taxon>
        <taxon>Streptomyces</taxon>
    </lineage>
</organism>
<evidence type="ECO:0000313" key="3">
    <source>
        <dbReference type="Proteomes" id="UP000305929"/>
    </source>
</evidence>
<sequence length="68" mass="7271">MTTYPSATGDTDPPIPTSVHRPETGWARARRLRRGRVAVRTCVPAVLESGAAPGTRGGAEWNIVRGDD</sequence>
<gene>
    <name evidence="2" type="ORF">E4U91_32455</name>
</gene>
<accession>A0A4U5WU69</accession>
<evidence type="ECO:0000256" key="1">
    <source>
        <dbReference type="SAM" id="MobiDB-lite"/>
    </source>
</evidence>
<dbReference type="RefSeq" id="WP_137310112.1">
    <property type="nucleotide sequence ID" value="NZ_SZNQ01000001.1"/>
</dbReference>